<dbReference type="PROSITE" id="PS50011">
    <property type="entry name" value="PROTEIN_KINASE_DOM"/>
    <property type="match status" value="1"/>
</dbReference>
<dbReference type="STRING" id="3880.A0A072VEV2"/>
<keyword evidence="2" id="KW-0723">Serine/threonine-protein kinase</keyword>
<reference evidence="16 19" key="2">
    <citation type="journal article" date="2014" name="BMC Genomics">
        <title>An improved genome release (version Mt4.0) for the model legume Medicago truncatula.</title>
        <authorList>
            <person name="Tang H."/>
            <person name="Krishnakumar V."/>
            <person name="Bidwell S."/>
            <person name="Rosen B."/>
            <person name="Chan A."/>
            <person name="Zhou S."/>
            <person name="Gentzbittel L."/>
            <person name="Childs K.L."/>
            <person name="Yandell M."/>
            <person name="Gundlach H."/>
            <person name="Mayer K.F."/>
            <person name="Schwartz D.C."/>
            <person name="Town C.D."/>
        </authorList>
    </citation>
    <scope>GENOME REANNOTATION</scope>
    <source>
        <strain evidence="16">A17</strain>
        <strain evidence="18 19">cv. Jemalong A17</strain>
    </source>
</reference>
<evidence type="ECO:0000256" key="7">
    <source>
        <dbReference type="ARBA" id="ARBA00022777"/>
    </source>
</evidence>
<feature type="domain" description="Protein kinase" evidence="15">
    <location>
        <begin position="261"/>
        <end position="548"/>
    </location>
</feature>
<reference evidence="18" key="3">
    <citation type="submission" date="2015-04" db="UniProtKB">
        <authorList>
            <consortium name="EnsemblPlants"/>
        </authorList>
    </citation>
    <scope>IDENTIFICATION</scope>
    <source>
        <strain evidence="18">cv. Jemalong A17</strain>
    </source>
</reference>
<dbReference type="FunFam" id="1.10.510.10:FF:000590">
    <property type="entry name" value="PR5-like receptor kinase"/>
    <property type="match status" value="1"/>
</dbReference>
<dbReference type="GO" id="GO:0016020">
    <property type="term" value="C:membrane"/>
    <property type="evidence" value="ECO:0007669"/>
    <property type="project" value="UniProtKB-SubCell"/>
</dbReference>
<evidence type="ECO:0000256" key="4">
    <source>
        <dbReference type="ARBA" id="ARBA00022692"/>
    </source>
</evidence>
<dbReference type="InterPro" id="IPR045874">
    <property type="entry name" value="LRK10/LRL21-25-like"/>
</dbReference>
<evidence type="ECO:0000256" key="12">
    <source>
        <dbReference type="PROSITE-ProRule" id="PRU10141"/>
    </source>
</evidence>
<organism evidence="16 19">
    <name type="scientific">Medicago truncatula</name>
    <name type="common">Barrel medic</name>
    <name type="synonym">Medicago tribuloides</name>
    <dbReference type="NCBI Taxonomy" id="3880"/>
    <lineage>
        <taxon>Eukaryota</taxon>
        <taxon>Viridiplantae</taxon>
        <taxon>Streptophyta</taxon>
        <taxon>Embryophyta</taxon>
        <taxon>Tracheophyta</taxon>
        <taxon>Spermatophyta</taxon>
        <taxon>Magnoliopsida</taxon>
        <taxon>eudicotyledons</taxon>
        <taxon>Gunneridae</taxon>
        <taxon>Pentapetalae</taxon>
        <taxon>rosids</taxon>
        <taxon>fabids</taxon>
        <taxon>Fabales</taxon>
        <taxon>Fabaceae</taxon>
        <taxon>Papilionoideae</taxon>
        <taxon>50 kb inversion clade</taxon>
        <taxon>NPAAA clade</taxon>
        <taxon>Hologalegina</taxon>
        <taxon>IRL clade</taxon>
        <taxon>Trifolieae</taxon>
        <taxon>Medicago</taxon>
    </lineage>
</organism>
<dbReference type="Gene3D" id="3.30.200.20">
    <property type="entry name" value="Phosphorylase Kinase, domain 1"/>
    <property type="match status" value="1"/>
</dbReference>
<dbReference type="EMBL" id="CM001217">
    <property type="protein sequence ID" value="KEH40312.1"/>
    <property type="molecule type" value="Genomic_DNA"/>
</dbReference>
<dbReference type="GO" id="GO:0008889">
    <property type="term" value="F:glycerophosphodiester phosphodiesterase activity"/>
    <property type="evidence" value="ECO:0007669"/>
    <property type="project" value="UniProtKB-EC"/>
</dbReference>
<keyword evidence="11" id="KW-0325">Glycoprotein</keyword>
<reference evidence="17" key="5">
    <citation type="journal article" date="2018" name="Nat. Plants">
        <title>Whole-genome landscape of Medicago truncatula symbiotic genes.</title>
        <authorList>
            <person name="Pecrix Y."/>
            <person name="Gamas P."/>
            <person name="Carrere S."/>
        </authorList>
    </citation>
    <scope>NUCLEOTIDE SEQUENCE</scope>
    <source>
        <tissue evidence="17">Leaves</tissue>
    </source>
</reference>
<keyword evidence="10 13" id="KW-0472">Membrane</keyword>
<dbReference type="EnsemblPlants" id="KEH40312">
    <property type="protein sequence ID" value="KEH40312"/>
    <property type="gene ID" value="MTR_1g027040"/>
</dbReference>
<keyword evidence="8 12" id="KW-0067">ATP-binding</keyword>
<dbReference type="FunFam" id="3.30.200.20:FF:000178">
    <property type="entry name" value="serine/threonine-protein kinase PBS1-like"/>
    <property type="match status" value="1"/>
</dbReference>
<dbReference type="Pfam" id="PF07714">
    <property type="entry name" value="PK_Tyr_Ser-Thr"/>
    <property type="match status" value="1"/>
</dbReference>
<dbReference type="PROSITE" id="PS00107">
    <property type="entry name" value="PROTEIN_KINASE_ATP"/>
    <property type="match status" value="1"/>
</dbReference>
<evidence type="ECO:0000259" key="15">
    <source>
        <dbReference type="PROSITE" id="PS50011"/>
    </source>
</evidence>
<evidence type="ECO:0000256" key="13">
    <source>
        <dbReference type="SAM" id="Phobius"/>
    </source>
</evidence>
<evidence type="ECO:0000313" key="17">
    <source>
        <dbReference type="EMBL" id="RHN77727.1"/>
    </source>
</evidence>
<evidence type="ECO:0000313" key="20">
    <source>
        <dbReference type="Proteomes" id="UP000265566"/>
    </source>
</evidence>
<keyword evidence="3" id="KW-0808">Transferase</keyword>
<feature type="binding site" evidence="12">
    <location>
        <position position="289"/>
    </location>
    <ligand>
        <name>ATP</name>
        <dbReference type="ChEBI" id="CHEBI:30616"/>
    </ligand>
</feature>
<reference evidence="16 19" key="1">
    <citation type="journal article" date="2011" name="Nature">
        <title>The Medicago genome provides insight into the evolution of rhizobial symbioses.</title>
        <authorList>
            <person name="Young N.D."/>
            <person name="Debelle F."/>
            <person name="Oldroyd G.E."/>
            <person name="Geurts R."/>
            <person name="Cannon S.B."/>
            <person name="Udvardi M.K."/>
            <person name="Benedito V.A."/>
            <person name="Mayer K.F."/>
            <person name="Gouzy J."/>
            <person name="Schoof H."/>
            <person name="Van de Peer Y."/>
            <person name="Proost S."/>
            <person name="Cook D.R."/>
            <person name="Meyers B.C."/>
            <person name="Spannagl M."/>
            <person name="Cheung F."/>
            <person name="De Mita S."/>
            <person name="Krishnakumar V."/>
            <person name="Gundlach H."/>
            <person name="Zhou S."/>
            <person name="Mudge J."/>
            <person name="Bharti A.K."/>
            <person name="Murray J.D."/>
            <person name="Naoumkina M.A."/>
            <person name="Rosen B."/>
            <person name="Silverstein K.A."/>
            <person name="Tang H."/>
            <person name="Rombauts S."/>
            <person name="Zhao P.X."/>
            <person name="Zhou P."/>
            <person name="Barbe V."/>
            <person name="Bardou P."/>
            <person name="Bechner M."/>
            <person name="Bellec A."/>
            <person name="Berger A."/>
            <person name="Berges H."/>
            <person name="Bidwell S."/>
            <person name="Bisseling T."/>
            <person name="Choisne N."/>
            <person name="Couloux A."/>
            <person name="Denny R."/>
            <person name="Deshpande S."/>
            <person name="Dai X."/>
            <person name="Doyle J.J."/>
            <person name="Dudez A.M."/>
            <person name="Farmer A.D."/>
            <person name="Fouteau S."/>
            <person name="Franken C."/>
            <person name="Gibelin C."/>
            <person name="Gish J."/>
            <person name="Goldstein S."/>
            <person name="Gonzalez A.J."/>
            <person name="Green P.J."/>
            <person name="Hallab A."/>
            <person name="Hartog M."/>
            <person name="Hua A."/>
            <person name="Humphray S.J."/>
            <person name="Jeong D.H."/>
            <person name="Jing Y."/>
            <person name="Jocker A."/>
            <person name="Kenton S.M."/>
            <person name="Kim D.J."/>
            <person name="Klee K."/>
            <person name="Lai H."/>
            <person name="Lang C."/>
            <person name="Lin S."/>
            <person name="Macmil S.L."/>
            <person name="Magdelenat G."/>
            <person name="Matthews L."/>
            <person name="McCorrison J."/>
            <person name="Monaghan E.L."/>
            <person name="Mun J.H."/>
            <person name="Najar F.Z."/>
            <person name="Nicholson C."/>
            <person name="Noirot C."/>
            <person name="O'Bleness M."/>
            <person name="Paule C.R."/>
            <person name="Poulain J."/>
            <person name="Prion F."/>
            <person name="Qin B."/>
            <person name="Qu C."/>
            <person name="Retzel E.F."/>
            <person name="Riddle C."/>
            <person name="Sallet E."/>
            <person name="Samain S."/>
            <person name="Samson N."/>
            <person name="Sanders I."/>
            <person name="Saurat O."/>
            <person name="Scarpelli C."/>
            <person name="Schiex T."/>
            <person name="Segurens B."/>
            <person name="Severin A.J."/>
            <person name="Sherrier D.J."/>
            <person name="Shi R."/>
            <person name="Sims S."/>
            <person name="Singer S.R."/>
            <person name="Sinharoy S."/>
            <person name="Sterck L."/>
            <person name="Viollet A."/>
            <person name="Wang B.B."/>
            <person name="Wang K."/>
            <person name="Wang M."/>
            <person name="Wang X."/>
            <person name="Warfsmann J."/>
            <person name="Weissenbach J."/>
            <person name="White D.D."/>
            <person name="White J.D."/>
            <person name="Wiley G.B."/>
            <person name="Wincker P."/>
            <person name="Xing Y."/>
            <person name="Yang L."/>
            <person name="Yao Z."/>
            <person name="Ying F."/>
            <person name="Zhai J."/>
            <person name="Zhou L."/>
            <person name="Zuber A."/>
            <person name="Denarie J."/>
            <person name="Dixon R.A."/>
            <person name="May G.D."/>
            <person name="Schwartz D.C."/>
            <person name="Rogers J."/>
            <person name="Quetier F."/>
            <person name="Town C.D."/>
            <person name="Roe B.A."/>
        </authorList>
    </citation>
    <scope>NUCLEOTIDE SEQUENCE [LARGE SCALE GENOMIC DNA]</scope>
    <source>
        <strain evidence="16">A17</strain>
        <strain evidence="18 19">cv. Jemalong A17</strain>
    </source>
</reference>
<evidence type="ECO:0000256" key="6">
    <source>
        <dbReference type="ARBA" id="ARBA00022741"/>
    </source>
</evidence>
<dbReference type="Proteomes" id="UP000265566">
    <property type="component" value="Chromosome 1"/>
</dbReference>
<evidence type="ECO:0000256" key="3">
    <source>
        <dbReference type="ARBA" id="ARBA00022679"/>
    </source>
</evidence>
<protein>
    <submittedName>
        <fullName evidence="17">Putative glycerophosphodiester phosphodiesterase, protein kinase RLK-Pelle-LRK10L-2 family</fullName>
        <ecNumber evidence="17">3.1.4.46</ecNumber>
    </submittedName>
    <submittedName>
        <fullName evidence="16">Receptor-like kinase</fullName>
    </submittedName>
</protein>
<sequence>MSLTILALLLLLSMNLVNGQNNNNSSVECPFRLSCSSNKQQYLEFPSKPVSKKFLIRDIDCKLKHLVLSDPQNCLPSLFLTNNFSLFYPFQSDFSYNNITFFNCSSVGVHHLKSWDQRNPDVQDMLSCPIYATDSTESVVELDLLSCTRMFNKVLPVTASYYIRYNALSLSWSETAFPSQCLEYDQIHNKSKKNLTSIILVTTGAIVGSTMLVVLIGVFIRVYVHFRTKGEDQMRLENFLKDYEASKPTRFSYADIKRITDQFKEKLGEGAHGAVYKGKLSNQIMVAVKMLSNTEGDGSEFINEVGTMGKIHHVNVVRLLGFCADGFYRALVYDFFPNGSLQNFISSPDNKDVFLGWDLLQQIALGIANGIEYLHQGCDHRILHFDINPHNVLLDDNFIPKISDFGLAKLCSKNHSTVSMTAARGTLGYMAPEVFSRNFGNVSYKSDIYSYGMLLLEMVGGRKNTKTTTGGEENFQVLYPDWIHGLLEGGDVYIPIDEEGDCRIAKKLAIVGLWCIQWHSVHRPSMKTVVQMLQGEGDKLKVPTNPFNASVSTNRTVNTVPGCLNVELDVIQELD</sequence>
<evidence type="ECO:0000256" key="1">
    <source>
        <dbReference type="ARBA" id="ARBA00004479"/>
    </source>
</evidence>
<keyword evidence="9 13" id="KW-1133">Transmembrane helix</keyword>
<dbReference type="InterPro" id="IPR017441">
    <property type="entry name" value="Protein_kinase_ATP_BS"/>
</dbReference>
<dbReference type="GO" id="GO:0005524">
    <property type="term" value="F:ATP binding"/>
    <property type="evidence" value="ECO:0007669"/>
    <property type="project" value="UniProtKB-UniRule"/>
</dbReference>
<keyword evidence="16" id="KW-0675">Receptor</keyword>
<evidence type="ECO:0000256" key="10">
    <source>
        <dbReference type="ARBA" id="ARBA00023136"/>
    </source>
</evidence>
<keyword evidence="7 16" id="KW-0418">Kinase</keyword>
<dbReference type="KEGG" id="mtr:25482267"/>
<evidence type="ECO:0000256" key="14">
    <source>
        <dbReference type="SAM" id="SignalP"/>
    </source>
</evidence>
<evidence type="ECO:0000256" key="9">
    <source>
        <dbReference type="ARBA" id="ARBA00022989"/>
    </source>
</evidence>
<evidence type="ECO:0000256" key="5">
    <source>
        <dbReference type="ARBA" id="ARBA00022729"/>
    </source>
</evidence>
<dbReference type="SUPFAM" id="SSF56112">
    <property type="entry name" value="Protein kinase-like (PK-like)"/>
    <property type="match status" value="1"/>
</dbReference>
<keyword evidence="5 14" id="KW-0732">Signal</keyword>
<evidence type="ECO:0000256" key="2">
    <source>
        <dbReference type="ARBA" id="ARBA00022527"/>
    </source>
</evidence>
<dbReference type="AlphaFoldDB" id="A0A072VEV2"/>
<dbReference type="Gramene" id="rna1213">
    <property type="protein sequence ID" value="RHN77727.1"/>
    <property type="gene ID" value="gene1213"/>
</dbReference>
<keyword evidence="4 13" id="KW-0812">Transmembrane</keyword>
<gene>
    <name evidence="18" type="primary">25482267</name>
    <name evidence="16" type="ordered locus">MTR_1g027040</name>
    <name evidence="17" type="ORF">MtrunA17_Chr1g0157871</name>
</gene>
<feature type="chain" id="PRO_5014500608" evidence="14">
    <location>
        <begin position="20"/>
        <end position="575"/>
    </location>
</feature>
<dbReference type="InterPro" id="IPR001245">
    <property type="entry name" value="Ser-Thr/Tyr_kinase_cat_dom"/>
</dbReference>
<dbReference type="EC" id="3.1.4.46" evidence="17"/>
<dbReference type="InterPro" id="IPR011009">
    <property type="entry name" value="Kinase-like_dom_sf"/>
</dbReference>
<feature type="signal peptide" evidence="14">
    <location>
        <begin position="1"/>
        <end position="19"/>
    </location>
</feature>
<dbReference type="OrthoDB" id="547665at2759"/>
<reference evidence="20" key="4">
    <citation type="journal article" date="2018" name="Nat. Plants">
        <title>Whole-genome landscape of Medicago truncatula symbiotic genes.</title>
        <authorList>
            <person name="Pecrix Y."/>
            <person name="Staton S.E."/>
            <person name="Sallet E."/>
            <person name="Lelandais-Briere C."/>
            <person name="Moreau S."/>
            <person name="Carrere S."/>
            <person name="Blein T."/>
            <person name="Jardinaud M.F."/>
            <person name="Latrasse D."/>
            <person name="Zouine M."/>
            <person name="Zahm M."/>
            <person name="Kreplak J."/>
            <person name="Mayjonade B."/>
            <person name="Satge C."/>
            <person name="Perez M."/>
            <person name="Cauet S."/>
            <person name="Marande W."/>
            <person name="Chantry-Darmon C."/>
            <person name="Lopez-Roques C."/>
            <person name="Bouchez O."/>
            <person name="Berard A."/>
            <person name="Debelle F."/>
            <person name="Munos S."/>
            <person name="Bendahmane A."/>
            <person name="Berges H."/>
            <person name="Niebel A."/>
            <person name="Buitink J."/>
            <person name="Frugier F."/>
            <person name="Benhamed M."/>
            <person name="Crespi M."/>
            <person name="Gouzy J."/>
            <person name="Gamas P."/>
        </authorList>
    </citation>
    <scope>NUCLEOTIDE SEQUENCE [LARGE SCALE GENOMIC DNA]</scope>
    <source>
        <strain evidence="20">cv. Jemalong A17</strain>
    </source>
</reference>
<dbReference type="GO" id="GO:0004674">
    <property type="term" value="F:protein serine/threonine kinase activity"/>
    <property type="evidence" value="ECO:0007669"/>
    <property type="project" value="UniProtKB-KW"/>
</dbReference>
<comment type="subcellular location">
    <subcellularLocation>
        <location evidence="1">Membrane</location>
        <topology evidence="1">Single-pass type I membrane protein</topology>
    </subcellularLocation>
</comment>
<keyword evidence="17" id="KW-0378">Hydrolase</keyword>
<evidence type="ECO:0000256" key="11">
    <source>
        <dbReference type="ARBA" id="ARBA00023180"/>
    </source>
</evidence>
<dbReference type="InterPro" id="IPR000719">
    <property type="entry name" value="Prot_kinase_dom"/>
</dbReference>
<dbReference type="PANTHER" id="PTHR27009">
    <property type="entry name" value="RUST RESISTANCE KINASE LR10-RELATED"/>
    <property type="match status" value="1"/>
</dbReference>
<evidence type="ECO:0000313" key="19">
    <source>
        <dbReference type="Proteomes" id="UP000002051"/>
    </source>
</evidence>
<evidence type="ECO:0000256" key="8">
    <source>
        <dbReference type="ARBA" id="ARBA00022840"/>
    </source>
</evidence>
<dbReference type="Gene3D" id="1.10.510.10">
    <property type="entry name" value="Transferase(Phosphotransferase) domain 1"/>
    <property type="match status" value="1"/>
</dbReference>
<keyword evidence="6 12" id="KW-0547">Nucleotide-binding</keyword>
<proteinExistence type="predicted"/>
<dbReference type="EMBL" id="PSQE01000001">
    <property type="protein sequence ID" value="RHN77727.1"/>
    <property type="molecule type" value="Genomic_DNA"/>
</dbReference>
<keyword evidence="19" id="KW-1185">Reference proteome</keyword>
<evidence type="ECO:0000313" key="18">
    <source>
        <dbReference type="EnsemblPlants" id="KEH40312"/>
    </source>
</evidence>
<dbReference type="Proteomes" id="UP000002051">
    <property type="component" value="Unassembled WGS sequence"/>
</dbReference>
<accession>A0A072VEV2</accession>
<dbReference type="HOGENOM" id="CLU_000288_115_0_1"/>
<name>A0A072VEV2_MEDTR</name>
<feature type="transmembrane region" description="Helical" evidence="13">
    <location>
        <begin position="198"/>
        <end position="224"/>
    </location>
</feature>
<evidence type="ECO:0000313" key="16">
    <source>
        <dbReference type="EMBL" id="KEH40312.1"/>
    </source>
</evidence>